<dbReference type="KEGG" id="sfol:H3H32_22035"/>
<dbReference type="EMBL" id="CP059732">
    <property type="protein sequence ID" value="QMW00662.1"/>
    <property type="molecule type" value="Genomic_DNA"/>
</dbReference>
<dbReference type="RefSeq" id="WP_182457776.1">
    <property type="nucleotide sequence ID" value="NZ_CP059732.1"/>
</dbReference>
<accession>A0A7G5GP70</accession>
<evidence type="ECO:0000313" key="1">
    <source>
        <dbReference type="EMBL" id="QMW00662.1"/>
    </source>
</evidence>
<reference evidence="1 2" key="1">
    <citation type="submission" date="2020-07" db="EMBL/GenBank/DDBJ databases">
        <title>Spirosoma foliorum sp. nov., isolated from the leaves on the Nejang mountain Korea, Republic of.</title>
        <authorList>
            <person name="Ho H."/>
            <person name="Lee Y.-J."/>
            <person name="Nurcahyanto D.-A."/>
            <person name="Kim S.-G."/>
        </authorList>
    </citation>
    <scope>NUCLEOTIDE SEQUENCE [LARGE SCALE GENOMIC DNA]</scope>
    <source>
        <strain evidence="1 2">PL0136</strain>
    </source>
</reference>
<protein>
    <submittedName>
        <fullName evidence="1">Uncharacterized protein</fullName>
    </submittedName>
</protein>
<dbReference type="Proteomes" id="UP000515369">
    <property type="component" value="Chromosome"/>
</dbReference>
<dbReference type="InterPro" id="IPR046002">
    <property type="entry name" value="DUF5958"/>
</dbReference>
<dbReference type="AlphaFoldDB" id="A0A7G5GP70"/>
<organism evidence="1 2">
    <name type="scientific">Spirosoma foliorum</name>
    <dbReference type="NCBI Taxonomy" id="2710596"/>
    <lineage>
        <taxon>Bacteria</taxon>
        <taxon>Pseudomonadati</taxon>
        <taxon>Bacteroidota</taxon>
        <taxon>Cytophagia</taxon>
        <taxon>Cytophagales</taxon>
        <taxon>Cytophagaceae</taxon>
        <taxon>Spirosoma</taxon>
    </lineage>
</organism>
<sequence>MSIEEEITIYQFGHGVYSVSDILEQFRQLNEGEKRMRLYEIYSLIQQSNPADTDIEQAIASSSLDPTNESCTTLKTQRFQPHMVFLPDGESEKIAELLLHVFKLAYQRSYELEKENPREWWYADFSKPDIVQATLARHRELADEMYNNPSFRFEFVALTKLWYKRKTVREVSEPEPVPEPQTHFDFVTYDEISIEGLATYKRDYDMMYLQNSVTKGLAKQYEVDIDLARRLMLTVIDRHMQETYHTTLL</sequence>
<keyword evidence="2" id="KW-1185">Reference proteome</keyword>
<evidence type="ECO:0000313" key="2">
    <source>
        <dbReference type="Proteomes" id="UP000515369"/>
    </source>
</evidence>
<proteinExistence type="predicted"/>
<dbReference type="Pfam" id="PF19383">
    <property type="entry name" value="DUF5958"/>
    <property type="match status" value="1"/>
</dbReference>
<gene>
    <name evidence="1" type="ORF">H3H32_22035</name>
</gene>
<name>A0A7G5GP70_9BACT</name>